<evidence type="ECO:0000313" key="10">
    <source>
        <dbReference type="EMBL" id="KAK8882319.1"/>
    </source>
</evidence>
<feature type="transmembrane region" description="Helical" evidence="7">
    <location>
        <begin position="206"/>
        <end position="229"/>
    </location>
</feature>
<comment type="domain">
    <text evidence="7">The DHHC domain is required for palmitoyltransferase activity.</text>
</comment>
<dbReference type="PANTHER" id="PTHR22883">
    <property type="entry name" value="ZINC FINGER DHHC DOMAIN CONTAINING PROTEIN"/>
    <property type="match status" value="1"/>
</dbReference>
<gene>
    <name evidence="10" type="ORF">M9Y10_044961</name>
</gene>
<evidence type="ECO:0000256" key="7">
    <source>
        <dbReference type="RuleBase" id="RU079119"/>
    </source>
</evidence>
<name>A0ABR2JTV3_9EUKA</name>
<keyword evidence="6 7" id="KW-0012">Acyltransferase</keyword>
<reference evidence="10 11" key="1">
    <citation type="submission" date="2024-04" db="EMBL/GenBank/DDBJ databases">
        <title>Tritrichomonas musculus Genome.</title>
        <authorList>
            <person name="Alves-Ferreira E."/>
            <person name="Grigg M."/>
            <person name="Lorenzi H."/>
            <person name="Galac M."/>
        </authorList>
    </citation>
    <scope>NUCLEOTIDE SEQUENCE [LARGE SCALE GENOMIC DNA]</scope>
    <source>
        <strain evidence="10 11">EAF2021</strain>
    </source>
</reference>
<feature type="domain" description="Palmitoyltransferase DHHC" evidence="9">
    <location>
        <begin position="168"/>
        <end position="277"/>
    </location>
</feature>
<dbReference type="InterPro" id="IPR001594">
    <property type="entry name" value="Palmitoyltrfase_DHHC"/>
</dbReference>
<dbReference type="Proteomes" id="UP001470230">
    <property type="component" value="Unassembled WGS sequence"/>
</dbReference>
<evidence type="ECO:0000256" key="2">
    <source>
        <dbReference type="ARBA" id="ARBA00022679"/>
    </source>
</evidence>
<dbReference type="PROSITE" id="PS50216">
    <property type="entry name" value="DHHC"/>
    <property type="match status" value="1"/>
</dbReference>
<dbReference type="Pfam" id="PF01529">
    <property type="entry name" value="DHHC"/>
    <property type="match status" value="1"/>
</dbReference>
<dbReference type="PANTHER" id="PTHR22883:SF147">
    <property type="entry name" value="PALMITOYLTRANSFERASE"/>
    <property type="match status" value="1"/>
</dbReference>
<protein>
    <recommendedName>
        <fullName evidence="7">Palmitoyltransferase</fullName>
        <ecNumber evidence="7">2.3.1.225</ecNumber>
    </recommendedName>
</protein>
<evidence type="ECO:0000256" key="1">
    <source>
        <dbReference type="ARBA" id="ARBA00004141"/>
    </source>
</evidence>
<evidence type="ECO:0000256" key="8">
    <source>
        <dbReference type="SAM" id="MobiDB-lite"/>
    </source>
</evidence>
<dbReference type="EC" id="2.3.1.225" evidence="7"/>
<evidence type="ECO:0000259" key="9">
    <source>
        <dbReference type="Pfam" id="PF01529"/>
    </source>
</evidence>
<dbReference type="EMBL" id="JAPFFF010000009">
    <property type="protein sequence ID" value="KAK8882319.1"/>
    <property type="molecule type" value="Genomic_DNA"/>
</dbReference>
<comment type="similarity">
    <text evidence="7">Belongs to the DHHC palmitoyltransferase family.</text>
</comment>
<feature type="transmembrane region" description="Helical" evidence="7">
    <location>
        <begin position="241"/>
        <end position="266"/>
    </location>
</feature>
<comment type="catalytic activity">
    <reaction evidence="7">
        <text>L-cysteinyl-[protein] + hexadecanoyl-CoA = S-hexadecanoyl-L-cysteinyl-[protein] + CoA</text>
        <dbReference type="Rhea" id="RHEA:36683"/>
        <dbReference type="Rhea" id="RHEA-COMP:10131"/>
        <dbReference type="Rhea" id="RHEA-COMP:11032"/>
        <dbReference type="ChEBI" id="CHEBI:29950"/>
        <dbReference type="ChEBI" id="CHEBI:57287"/>
        <dbReference type="ChEBI" id="CHEBI:57379"/>
        <dbReference type="ChEBI" id="CHEBI:74151"/>
        <dbReference type="EC" id="2.3.1.225"/>
    </reaction>
</comment>
<feature type="transmembrane region" description="Helical" evidence="7">
    <location>
        <begin position="79"/>
        <end position="97"/>
    </location>
</feature>
<keyword evidence="11" id="KW-1185">Reference proteome</keyword>
<organism evidence="10 11">
    <name type="scientific">Tritrichomonas musculus</name>
    <dbReference type="NCBI Taxonomy" id="1915356"/>
    <lineage>
        <taxon>Eukaryota</taxon>
        <taxon>Metamonada</taxon>
        <taxon>Parabasalia</taxon>
        <taxon>Tritrichomonadida</taxon>
        <taxon>Tritrichomonadidae</taxon>
        <taxon>Tritrichomonas</taxon>
    </lineage>
</organism>
<keyword evidence="5 7" id="KW-0472">Membrane</keyword>
<dbReference type="InterPro" id="IPR039859">
    <property type="entry name" value="PFA4/ZDH16/20/ERF2-like"/>
</dbReference>
<keyword evidence="3 7" id="KW-0812">Transmembrane</keyword>
<evidence type="ECO:0000256" key="6">
    <source>
        <dbReference type="ARBA" id="ARBA00023315"/>
    </source>
</evidence>
<comment type="caution">
    <text evidence="10">The sequence shown here is derived from an EMBL/GenBank/DDBJ whole genome shotgun (WGS) entry which is preliminary data.</text>
</comment>
<keyword evidence="2 7" id="KW-0808">Transferase</keyword>
<proteinExistence type="inferred from homology"/>
<accession>A0ABR2JTV3</accession>
<keyword evidence="4 7" id="KW-1133">Transmembrane helix</keyword>
<evidence type="ECO:0000256" key="4">
    <source>
        <dbReference type="ARBA" id="ARBA00022989"/>
    </source>
</evidence>
<comment type="subcellular location">
    <subcellularLocation>
        <location evidence="1">Membrane</location>
        <topology evidence="1">Multi-pass membrane protein</topology>
    </subcellularLocation>
</comment>
<feature type="region of interest" description="Disordered" evidence="8">
    <location>
        <begin position="1"/>
        <end position="20"/>
    </location>
</feature>
<sequence>MENSPSKHLTPNKSLPKDNDNLIDESSIFQNESDTIDNIQESEIPPASSWHFILSPKIPVWRFDNQKIIRINLSREKFFPYYFCHILITIVYFYYYSVLTKYYLPDNTMFYMITISFILTNLCYVMAHFTNPGLLPYSWAATKQRFYTKDELRSGIAITHDQKEWGKNHDWPARSFFSGDFGAIILRAEHFCRWINQWVGLRNLKFYLQSLFYSIIFSFEYLFILYKVYINSNRKEIKKSFFFIFSGIATVYFLHHFLIGFCVTFYRSSKNYTFVESLFYFDVTFYNKGLIKNLEEVFGSIYLFPLWFLPILIPLPKDGFDYQYRPNSVALAKNRDDDYKDHKR</sequence>
<evidence type="ECO:0000256" key="5">
    <source>
        <dbReference type="ARBA" id="ARBA00023136"/>
    </source>
</evidence>
<feature type="transmembrane region" description="Helical" evidence="7">
    <location>
        <begin position="297"/>
        <end position="315"/>
    </location>
</feature>
<evidence type="ECO:0000313" key="11">
    <source>
        <dbReference type="Proteomes" id="UP001470230"/>
    </source>
</evidence>
<feature type="compositionally biased region" description="Polar residues" evidence="8">
    <location>
        <begin position="1"/>
        <end position="13"/>
    </location>
</feature>
<evidence type="ECO:0000256" key="3">
    <source>
        <dbReference type="ARBA" id="ARBA00022692"/>
    </source>
</evidence>
<feature type="transmembrane region" description="Helical" evidence="7">
    <location>
        <begin position="109"/>
        <end position="129"/>
    </location>
</feature>